<dbReference type="PANTHER" id="PTHR10315:SF96">
    <property type="entry name" value="SIAH-TYPE DOMAIN-CONTAINING PROTEIN"/>
    <property type="match status" value="1"/>
</dbReference>
<dbReference type="InterPro" id="IPR052088">
    <property type="entry name" value="E3_ubiquitin-ligase_SINA"/>
</dbReference>
<gene>
    <name evidence="12" type="ORF">QYE76_009614</name>
</gene>
<comment type="similarity">
    <text evidence="3">Belongs to the SINA (Seven in absentia) family.</text>
</comment>
<sequence>MASSIKNVMLLDSGAFDCGVCQCPLKPPIFQCEVGHMVCSECSEKMAAAETCHVCRRTLAGGYKRCYGAEHIVESLRVPCPNKAYGCSFMLARYDESVHLQVCQYPPFHCPAEDCVFITGNQPALLEHFQNTHKWPSTTVHCIVPNSATRPKPTGTNLALVDGFNVLNIIPSGPVILKVTRESCGRVITLIKVRRAGRRAKRCRFMLVYETPCGTHRLEYAFNNMASTNPSLTGGGLSTTDDHFNFVVPNSAEPLNLIFSPPHSHSCWHFNDLDAEAGAVLPFQKQLWQSRV</sequence>
<evidence type="ECO:0000256" key="6">
    <source>
        <dbReference type="ARBA" id="ARBA00022723"/>
    </source>
</evidence>
<dbReference type="Gene3D" id="3.30.40.10">
    <property type="entry name" value="Zinc/RING finger domain, C3HC4 (zinc finger)"/>
    <property type="match status" value="1"/>
</dbReference>
<dbReference type="Pfam" id="PF21362">
    <property type="entry name" value="Sina_RING"/>
    <property type="match status" value="1"/>
</dbReference>
<evidence type="ECO:0000313" key="12">
    <source>
        <dbReference type="EMBL" id="KAK1692917.1"/>
    </source>
</evidence>
<comment type="caution">
    <text evidence="12">The sequence shown here is derived from an EMBL/GenBank/DDBJ whole genome shotgun (WGS) entry which is preliminary data.</text>
</comment>
<evidence type="ECO:0000256" key="5">
    <source>
        <dbReference type="ARBA" id="ARBA00022679"/>
    </source>
</evidence>
<dbReference type="Pfam" id="PF21361">
    <property type="entry name" value="Sina_ZnF"/>
    <property type="match status" value="1"/>
</dbReference>
<evidence type="ECO:0000259" key="11">
    <source>
        <dbReference type="PROSITE" id="PS51081"/>
    </source>
</evidence>
<dbReference type="GO" id="GO:0008270">
    <property type="term" value="F:zinc ion binding"/>
    <property type="evidence" value="ECO:0007669"/>
    <property type="project" value="UniProtKB-KW"/>
</dbReference>
<keyword evidence="5" id="KW-0808">Transferase</keyword>
<keyword evidence="9" id="KW-0862">Zinc</keyword>
<dbReference type="InterPro" id="IPR013083">
    <property type="entry name" value="Znf_RING/FYVE/PHD"/>
</dbReference>
<reference evidence="12" key="1">
    <citation type="submission" date="2023-07" db="EMBL/GenBank/DDBJ databases">
        <title>A chromosome-level genome assembly of Lolium multiflorum.</title>
        <authorList>
            <person name="Chen Y."/>
            <person name="Copetti D."/>
            <person name="Kolliker R."/>
            <person name="Studer B."/>
        </authorList>
    </citation>
    <scope>NUCLEOTIDE SEQUENCE</scope>
    <source>
        <strain evidence="12">02402/16</strain>
        <tissue evidence="12">Leaf</tissue>
    </source>
</reference>
<dbReference type="Proteomes" id="UP001231189">
    <property type="component" value="Unassembled WGS sequence"/>
</dbReference>
<comment type="pathway">
    <text evidence="2">Protein modification; protein ubiquitination.</text>
</comment>
<keyword evidence="8" id="KW-0833">Ubl conjugation pathway</keyword>
<feature type="domain" description="SIAH-type" evidence="11">
    <location>
        <begin position="75"/>
        <end position="134"/>
    </location>
</feature>
<evidence type="ECO:0000256" key="2">
    <source>
        <dbReference type="ARBA" id="ARBA00004906"/>
    </source>
</evidence>
<evidence type="ECO:0000256" key="4">
    <source>
        <dbReference type="ARBA" id="ARBA00012483"/>
    </source>
</evidence>
<dbReference type="GO" id="GO:0061630">
    <property type="term" value="F:ubiquitin protein ligase activity"/>
    <property type="evidence" value="ECO:0007669"/>
    <property type="project" value="UniProtKB-EC"/>
</dbReference>
<evidence type="ECO:0000256" key="9">
    <source>
        <dbReference type="ARBA" id="ARBA00022833"/>
    </source>
</evidence>
<dbReference type="EC" id="2.3.2.27" evidence="4"/>
<evidence type="ECO:0000256" key="8">
    <source>
        <dbReference type="ARBA" id="ARBA00022786"/>
    </source>
</evidence>
<dbReference type="SUPFAM" id="SSF49599">
    <property type="entry name" value="TRAF domain-like"/>
    <property type="match status" value="1"/>
</dbReference>
<dbReference type="EMBL" id="JAUUTY010000001">
    <property type="protein sequence ID" value="KAK1692917.1"/>
    <property type="molecule type" value="Genomic_DNA"/>
</dbReference>
<name>A0AAD8TTZ2_LOLMU</name>
<keyword evidence="7 10" id="KW-0863">Zinc-finger</keyword>
<dbReference type="InterPro" id="IPR049548">
    <property type="entry name" value="Sina-like_RING"/>
</dbReference>
<dbReference type="CDD" id="cd16571">
    <property type="entry name" value="RING-HC_SIAHs"/>
    <property type="match status" value="1"/>
</dbReference>
<evidence type="ECO:0000256" key="3">
    <source>
        <dbReference type="ARBA" id="ARBA00009119"/>
    </source>
</evidence>
<organism evidence="12 13">
    <name type="scientific">Lolium multiflorum</name>
    <name type="common">Italian ryegrass</name>
    <name type="synonym">Lolium perenne subsp. multiflorum</name>
    <dbReference type="NCBI Taxonomy" id="4521"/>
    <lineage>
        <taxon>Eukaryota</taxon>
        <taxon>Viridiplantae</taxon>
        <taxon>Streptophyta</taxon>
        <taxon>Embryophyta</taxon>
        <taxon>Tracheophyta</taxon>
        <taxon>Spermatophyta</taxon>
        <taxon>Magnoliopsida</taxon>
        <taxon>Liliopsida</taxon>
        <taxon>Poales</taxon>
        <taxon>Poaceae</taxon>
        <taxon>BOP clade</taxon>
        <taxon>Pooideae</taxon>
        <taxon>Poodae</taxon>
        <taxon>Poeae</taxon>
        <taxon>Poeae Chloroplast Group 2 (Poeae type)</taxon>
        <taxon>Loliodinae</taxon>
        <taxon>Loliinae</taxon>
        <taxon>Lolium</taxon>
    </lineage>
</organism>
<evidence type="ECO:0000256" key="1">
    <source>
        <dbReference type="ARBA" id="ARBA00000900"/>
    </source>
</evidence>
<dbReference type="AlphaFoldDB" id="A0AAD8TTZ2"/>
<dbReference type="GO" id="GO:0005737">
    <property type="term" value="C:cytoplasm"/>
    <property type="evidence" value="ECO:0007669"/>
    <property type="project" value="TreeGrafter"/>
</dbReference>
<proteinExistence type="inferred from homology"/>
<evidence type="ECO:0000313" key="13">
    <source>
        <dbReference type="Proteomes" id="UP001231189"/>
    </source>
</evidence>
<dbReference type="PANTHER" id="PTHR10315">
    <property type="entry name" value="E3 UBIQUITIN PROTEIN LIGASE SIAH"/>
    <property type="match status" value="1"/>
</dbReference>
<comment type="catalytic activity">
    <reaction evidence="1">
        <text>S-ubiquitinyl-[E2 ubiquitin-conjugating enzyme]-L-cysteine + [acceptor protein]-L-lysine = [E2 ubiquitin-conjugating enzyme]-L-cysteine + N(6)-ubiquitinyl-[acceptor protein]-L-lysine.</text>
        <dbReference type="EC" id="2.3.2.27"/>
    </reaction>
</comment>
<dbReference type="InterPro" id="IPR013010">
    <property type="entry name" value="Znf_SIAH"/>
</dbReference>
<keyword evidence="13" id="KW-1185">Reference proteome</keyword>
<accession>A0AAD8TTZ2</accession>
<evidence type="ECO:0000256" key="10">
    <source>
        <dbReference type="PROSITE-ProRule" id="PRU00455"/>
    </source>
</evidence>
<evidence type="ECO:0000256" key="7">
    <source>
        <dbReference type="ARBA" id="ARBA00022771"/>
    </source>
</evidence>
<dbReference type="PROSITE" id="PS51081">
    <property type="entry name" value="ZF_SIAH"/>
    <property type="match status" value="1"/>
</dbReference>
<keyword evidence="6" id="KW-0479">Metal-binding</keyword>
<protein>
    <recommendedName>
        <fullName evidence="4">RING-type E3 ubiquitin transferase</fullName>
        <ecNumber evidence="4">2.3.2.27</ecNumber>
    </recommendedName>
</protein>